<sequence length="187" mass="21062">MHKCSVTISSSLWVVIPVDRPRCKSWRIVEGAVGCGLRGLESDTFINDVLFNGSSVIRVQMSSLRHPNSIAVAVTDKTTAGEVVERVAEVMDQMVDPRHQTFASPEQQENKAFLQRPRTTSEPIVMRHRCLLGTKKTGDTLKDHYLYFIRENVGERRLDHNISIQNLTSSGSGRFASGTTWEIRCHH</sequence>
<comment type="caution">
    <text evidence="2">The sequence shown here is derived from an EMBL/GenBank/DDBJ whole genome shotgun (WGS) entry which is preliminary data.</text>
</comment>
<accession>A0AAV4UPD1</accession>
<dbReference type="EMBL" id="BPLQ01011684">
    <property type="protein sequence ID" value="GIY59594.1"/>
    <property type="molecule type" value="Genomic_DNA"/>
</dbReference>
<dbReference type="Proteomes" id="UP001054837">
    <property type="component" value="Unassembled WGS sequence"/>
</dbReference>
<proteinExistence type="predicted"/>
<protein>
    <submittedName>
        <fullName evidence="2">Rho GTPase-activating protein 18</fullName>
    </submittedName>
</protein>
<gene>
    <name evidence="2" type="primary">Arhgap18</name>
    <name evidence="2" type="ORF">CDAR_193741</name>
</gene>
<feature type="domain" description="RHG40/28/18 C-terminal ubiquitin-like" evidence="1">
    <location>
        <begin position="56"/>
        <end position="167"/>
    </location>
</feature>
<name>A0AAV4UPD1_9ARAC</name>
<dbReference type="AlphaFoldDB" id="A0AAV4UPD1"/>
<keyword evidence="3" id="KW-1185">Reference proteome</keyword>
<dbReference type="InterPro" id="IPR057323">
    <property type="entry name" value="RHG40/28/18_ubiquitin"/>
</dbReference>
<dbReference type="Pfam" id="PF25442">
    <property type="entry name" value="Ubiquitin_RHG40_C"/>
    <property type="match status" value="1"/>
</dbReference>
<evidence type="ECO:0000259" key="1">
    <source>
        <dbReference type="Pfam" id="PF25442"/>
    </source>
</evidence>
<reference evidence="2 3" key="1">
    <citation type="submission" date="2021-06" db="EMBL/GenBank/DDBJ databases">
        <title>Caerostris darwini draft genome.</title>
        <authorList>
            <person name="Kono N."/>
            <person name="Arakawa K."/>
        </authorList>
    </citation>
    <scope>NUCLEOTIDE SEQUENCE [LARGE SCALE GENOMIC DNA]</scope>
</reference>
<evidence type="ECO:0000313" key="2">
    <source>
        <dbReference type="EMBL" id="GIY59594.1"/>
    </source>
</evidence>
<organism evidence="2 3">
    <name type="scientific">Caerostris darwini</name>
    <dbReference type="NCBI Taxonomy" id="1538125"/>
    <lineage>
        <taxon>Eukaryota</taxon>
        <taxon>Metazoa</taxon>
        <taxon>Ecdysozoa</taxon>
        <taxon>Arthropoda</taxon>
        <taxon>Chelicerata</taxon>
        <taxon>Arachnida</taxon>
        <taxon>Araneae</taxon>
        <taxon>Araneomorphae</taxon>
        <taxon>Entelegynae</taxon>
        <taxon>Araneoidea</taxon>
        <taxon>Araneidae</taxon>
        <taxon>Caerostris</taxon>
    </lineage>
</organism>
<evidence type="ECO:0000313" key="3">
    <source>
        <dbReference type="Proteomes" id="UP001054837"/>
    </source>
</evidence>